<dbReference type="PANTHER" id="PTHR35089">
    <property type="entry name" value="CHAPERONE PROTEIN SKP"/>
    <property type="match status" value="1"/>
</dbReference>
<dbReference type="AlphaFoldDB" id="A0AAC9EN98"/>
<dbReference type="PANTHER" id="PTHR35089:SF1">
    <property type="entry name" value="CHAPERONE PROTEIN SKP"/>
    <property type="match status" value="1"/>
</dbReference>
<dbReference type="SUPFAM" id="SSF111384">
    <property type="entry name" value="OmpH-like"/>
    <property type="match status" value="2"/>
</dbReference>
<feature type="chain" id="PRO_5042163764" evidence="5">
    <location>
        <begin position="23"/>
        <end position="259"/>
    </location>
</feature>
<dbReference type="SMART" id="SM00935">
    <property type="entry name" value="OmpH"/>
    <property type="match status" value="1"/>
</dbReference>
<evidence type="ECO:0000313" key="6">
    <source>
        <dbReference type="EMBL" id="AKO32474.1"/>
    </source>
</evidence>
<feature type="signal peptide" evidence="5">
    <location>
        <begin position="1"/>
        <end position="22"/>
    </location>
</feature>
<dbReference type="InterPro" id="IPR024930">
    <property type="entry name" value="Skp_dom_sf"/>
</dbReference>
<dbReference type="GO" id="GO:0050821">
    <property type="term" value="P:protein stabilization"/>
    <property type="evidence" value="ECO:0007669"/>
    <property type="project" value="TreeGrafter"/>
</dbReference>
<evidence type="ECO:0000256" key="2">
    <source>
        <dbReference type="ARBA" id="ARBA00022729"/>
    </source>
</evidence>
<dbReference type="Proteomes" id="UP000060132">
    <property type="component" value="Chromosome"/>
</dbReference>
<dbReference type="RefSeq" id="WP_010945089.1">
    <property type="nucleotide sequence ID" value="NZ_CP011218.1"/>
</dbReference>
<dbReference type="GO" id="GO:0051082">
    <property type="term" value="F:unfolded protein binding"/>
    <property type="evidence" value="ECO:0007669"/>
    <property type="project" value="InterPro"/>
</dbReference>
<dbReference type="OMA" id="QKRAENF"/>
<dbReference type="EMBL" id="CP011219">
    <property type="protein sequence ID" value="AKO32474.1"/>
    <property type="molecule type" value="Genomic_DNA"/>
</dbReference>
<evidence type="ECO:0000256" key="3">
    <source>
        <dbReference type="SAM" id="Coils"/>
    </source>
</evidence>
<keyword evidence="2 5" id="KW-0732">Signal</keyword>
<dbReference type="InterPro" id="IPR005632">
    <property type="entry name" value="Chaperone_Skp"/>
</dbReference>
<feature type="region of interest" description="Disordered" evidence="4">
    <location>
        <begin position="229"/>
        <end position="259"/>
    </location>
</feature>
<accession>A0AAC9EN98</accession>
<proteinExistence type="inferred from homology"/>
<sequence>MKKMFKIATISSALATVGLAQANDNIAFVDPNFLVQNHPVALNEVQKFDKFIKNGQNKYAEEDKKLAEENKALTTEKNKLESDAKKLQSEQANVEASLKKKSAALEKDAPRLRSKEIQTRQAAIESEYKAFQKKVIALQKREEEFGKKVEAFQKRAENFQESLIKAQEEAGGLKPDDLQKLVVSEINSTIKEVATSKGYTLVLPPSVALYAADENKDITESVLNALKAKHPEIKIEQPTETKSDESKSEKTMKSEEVKK</sequence>
<keyword evidence="3" id="KW-0175">Coiled coil</keyword>
<dbReference type="Gene3D" id="3.30.910.20">
    <property type="entry name" value="Skp domain"/>
    <property type="match status" value="1"/>
</dbReference>
<feature type="coiled-coil region" evidence="3">
    <location>
        <begin position="52"/>
        <end position="97"/>
    </location>
</feature>
<evidence type="ECO:0000256" key="5">
    <source>
        <dbReference type="SAM" id="SignalP"/>
    </source>
</evidence>
<protein>
    <submittedName>
        <fullName evidence="6">Membrane protein</fullName>
    </submittedName>
</protein>
<name>A0AAC9EN98_HAEDC</name>
<evidence type="ECO:0000256" key="4">
    <source>
        <dbReference type="SAM" id="MobiDB-lite"/>
    </source>
</evidence>
<reference evidence="6 7" key="1">
    <citation type="journal article" date="2015" name="PLoS Negl. Trop. Dis.">
        <title>Haemophilus ducreyi Cutaneous Ulcer Strains Are Nearly Identical to Class I Genital Ulcer Strains.</title>
        <authorList>
            <person name="Gangaiah D."/>
            <person name="Webb K.M."/>
            <person name="Humphreys T.L."/>
            <person name="Fortney K.R."/>
            <person name="Toh E."/>
            <person name="Tai A."/>
            <person name="Katz S.S."/>
            <person name="Pillay A."/>
            <person name="Chen C.Y."/>
            <person name="Roberts S.A."/>
            <person name="Munson R.S.Jr."/>
            <person name="Spinola S.M."/>
        </authorList>
    </citation>
    <scope>NUCLEOTIDE SEQUENCE [LARGE SCALE GENOMIC DNA]</scope>
    <source>
        <strain evidence="7">CLU2</strain>
    </source>
</reference>
<dbReference type="Pfam" id="PF03938">
    <property type="entry name" value="OmpH"/>
    <property type="match status" value="1"/>
</dbReference>
<evidence type="ECO:0000256" key="1">
    <source>
        <dbReference type="ARBA" id="ARBA00009091"/>
    </source>
</evidence>
<dbReference type="GO" id="GO:0005829">
    <property type="term" value="C:cytosol"/>
    <property type="evidence" value="ECO:0007669"/>
    <property type="project" value="TreeGrafter"/>
</dbReference>
<gene>
    <name evidence="6" type="ORF">RZ57_04765</name>
</gene>
<comment type="similarity">
    <text evidence="1">Belongs to the Skp family.</text>
</comment>
<organism evidence="6 7">
    <name type="scientific">Haemophilus ducreyi</name>
    <dbReference type="NCBI Taxonomy" id="730"/>
    <lineage>
        <taxon>Bacteria</taxon>
        <taxon>Pseudomonadati</taxon>
        <taxon>Pseudomonadota</taxon>
        <taxon>Gammaproteobacteria</taxon>
        <taxon>Pasteurellales</taxon>
        <taxon>Pasteurellaceae</taxon>
        <taxon>Haemophilus</taxon>
    </lineage>
</organism>
<evidence type="ECO:0000313" key="7">
    <source>
        <dbReference type="Proteomes" id="UP000060132"/>
    </source>
</evidence>